<dbReference type="EMBL" id="SWLB01000023">
    <property type="protein sequence ID" value="KAF3323198.1"/>
    <property type="molecule type" value="Genomic_DNA"/>
</dbReference>
<name>A0A833QPC3_9POAL</name>
<organism evidence="1 2">
    <name type="scientific">Carex littledalei</name>
    <dbReference type="NCBI Taxonomy" id="544730"/>
    <lineage>
        <taxon>Eukaryota</taxon>
        <taxon>Viridiplantae</taxon>
        <taxon>Streptophyta</taxon>
        <taxon>Embryophyta</taxon>
        <taxon>Tracheophyta</taxon>
        <taxon>Spermatophyta</taxon>
        <taxon>Magnoliopsida</taxon>
        <taxon>Liliopsida</taxon>
        <taxon>Poales</taxon>
        <taxon>Cyperaceae</taxon>
        <taxon>Cyperoideae</taxon>
        <taxon>Cariceae</taxon>
        <taxon>Carex</taxon>
        <taxon>Carex subgen. Euthyceras</taxon>
    </lineage>
</organism>
<accession>A0A833QPC3</accession>
<protein>
    <submittedName>
        <fullName evidence="1">Uncharacterized protein</fullName>
    </submittedName>
</protein>
<sequence>MFLFCQTKDRGRSSLVCETLFCFEQKVLIGGQLRFQVQKIMFILCSSWVFGYPWFGGFKPGSSGFLVYGLWWFDLVVGLRNRSSKNRHVGFGFRLIKQVFSVRWIFEGFSSIVSEYIDFFDSEANIDLLTLTSSWSFEIT</sequence>
<proteinExistence type="predicted"/>
<evidence type="ECO:0000313" key="2">
    <source>
        <dbReference type="Proteomes" id="UP000623129"/>
    </source>
</evidence>
<reference evidence="1" key="1">
    <citation type="submission" date="2020-01" db="EMBL/GenBank/DDBJ databases">
        <title>Genome sequence of Kobresia littledalei, the first chromosome-level genome in the family Cyperaceae.</title>
        <authorList>
            <person name="Qu G."/>
        </authorList>
    </citation>
    <scope>NUCLEOTIDE SEQUENCE</scope>
    <source>
        <strain evidence="1">C.B.Clarke</strain>
        <tissue evidence="1">Leaf</tissue>
    </source>
</reference>
<gene>
    <name evidence="1" type="ORF">FCM35_KLT11929</name>
</gene>
<evidence type="ECO:0000313" key="1">
    <source>
        <dbReference type="EMBL" id="KAF3323198.1"/>
    </source>
</evidence>
<keyword evidence="2" id="KW-1185">Reference proteome</keyword>
<comment type="caution">
    <text evidence="1">The sequence shown here is derived from an EMBL/GenBank/DDBJ whole genome shotgun (WGS) entry which is preliminary data.</text>
</comment>
<dbReference type="AlphaFoldDB" id="A0A833QPC3"/>
<dbReference type="Proteomes" id="UP000623129">
    <property type="component" value="Unassembled WGS sequence"/>
</dbReference>